<name>A0A248UQ52_9HYPH</name>
<dbReference type="EMBL" id="CP022605">
    <property type="protein sequence ID" value="ASV88531.1"/>
    <property type="molecule type" value="Genomic_DNA"/>
</dbReference>
<protein>
    <submittedName>
        <fullName evidence="1">Uncharacterized protein</fullName>
    </submittedName>
</protein>
<reference evidence="1 2" key="1">
    <citation type="submission" date="2017-07" db="EMBL/GenBank/DDBJ databases">
        <title>Phylogenetic study on the rhizospheric bacterium Ochrobactrum sp. A44.</title>
        <authorList>
            <person name="Krzyzanowska D.M."/>
            <person name="Ossowicki A."/>
            <person name="Rajewska M."/>
            <person name="Maciag T."/>
            <person name="Kaczynski Z."/>
            <person name="Czerwicka M."/>
            <person name="Jafra S."/>
        </authorList>
    </citation>
    <scope>NUCLEOTIDE SEQUENCE [LARGE SCALE GENOMIC DNA]</scope>
    <source>
        <strain evidence="1 2">A44</strain>
        <plasmid evidence="1 2">unnamed1</plasmid>
    </source>
</reference>
<evidence type="ECO:0000313" key="1">
    <source>
        <dbReference type="EMBL" id="ASV88531.1"/>
    </source>
</evidence>
<dbReference type="KEGG" id="och:CES85_3309"/>
<dbReference type="AlphaFoldDB" id="A0A248UQ52"/>
<organism evidence="1 2">
    <name type="scientific">Ochrobactrum quorumnocens</name>
    <dbReference type="NCBI Taxonomy" id="271865"/>
    <lineage>
        <taxon>Bacteria</taxon>
        <taxon>Pseudomonadati</taxon>
        <taxon>Pseudomonadota</taxon>
        <taxon>Alphaproteobacteria</taxon>
        <taxon>Hyphomicrobiales</taxon>
        <taxon>Brucellaceae</taxon>
        <taxon>Brucella/Ochrobactrum group</taxon>
        <taxon>Ochrobactrum</taxon>
    </lineage>
</organism>
<sequence>MPLRLTPRLPGREKLQCSLHGETPVAHPWIGDHRSGRRGQCGIGTAVTVKQVEDTADRRNKTWCIHCGSRLEQVIANRDHAPSKALLDEPFPANLPLTRVCQPCNSSFAEDEEYTAAFLGAVLSGGTNPDAQVVDRPKATFRSNVALRARIERSKTVERDLFGQETVAWSPEHDRLRRVLIKNARGHAFYELGEPMLGEPSRVWFGPLVVLDETQSEVFENVVWPEGLMPEVGSRLMTRFITGDDLDEGWIIVQEGVYRYAVLQSGGVIVRLVMREYLAAEIIWE</sequence>
<gene>
    <name evidence="1" type="ORF">CES85_3309</name>
</gene>
<dbReference type="Proteomes" id="UP000215256">
    <property type="component" value="Plasmid unnamed1"/>
</dbReference>
<geneLocation type="plasmid" evidence="1 2">
    <name>unnamed1</name>
</geneLocation>
<keyword evidence="1" id="KW-0614">Plasmid</keyword>
<accession>A0A248UQ52</accession>
<evidence type="ECO:0000313" key="2">
    <source>
        <dbReference type="Proteomes" id="UP000215256"/>
    </source>
</evidence>
<proteinExistence type="predicted"/>